<keyword evidence="4 10" id="KW-1133">Transmembrane helix</keyword>
<feature type="transmembrane region" description="Helical" evidence="10">
    <location>
        <begin position="39"/>
        <end position="59"/>
    </location>
</feature>
<feature type="domain" description="G-protein coupled receptors family 1 profile" evidence="11">
    <location>
        <begin position="49"/>
        <end position="148"/>
    </location>
</feature>
<dbReference type="GO" id="GO:0004993">
    <property type="term" value="F:G protein-coupled serotonin receptor activity"/>
    <property type="evidence" value="ECO:0007669"/>
    <property type="project" value="UniProtKB-ARBA"/>
</dbReference>
<reference evidence="13" key="1">
    <citation type="submission" date="2016-11" db="UniProtKB">
        <authorList>
            <consortium name="WormBaseParasite"/>
        </authorList>
    </citation>
    <scope>IDENTIFICATION</scope>
</reference>
<sequence length="345" mass="38048">HASSFLFKDTQARLFNELGNKGDLSVQAFRPHSQLTCSLGIVNIIIIFGNILVVLAACTSAKLQTALTSTFVVSLATSDLLLGLLVLPFSIAYQVLLKHWIFSRWWCQIWLAVDVWTCTASILNLVVISLDRYLSLRHPLKYPKLMNRLHRTLKAGRRGVLASRESAAQHGELRIHRGGGGGGTSSGAANYSGGAGVSIVSRRVRLVKNSQQQQQQQQNLQVPPAANTSRKASWNTLINVATKYAPFSGRYGRELKAARMLAIICVTFIGCWAPFFSVYFALNPFIYALFSADYRRAFKTLVLRRQRRAYQTIRRLARGGLRGIEVVTAAQATATASFSLAGKSS</sequence>
<dbReference type="InterPro" id="IPR017452">
    <property type="entry name" value="GPCR_Rhodpsn_7TM"/>
</dbReference>
<evidence type="ECO:0000313" key="12">
    <source>
        <dbReference type="Proteomes" id="UP000095280"/>
    </source>
</evidence>
<evidence type="ECO:0000256" key="5">
    <source>
        <dbReference type="ARBA" id="ARBA00023040"/>
    </source>
</evidence>
<dbReference type="Proteomes" id="UP000095280">
    <property type="component" value="Unplaced"/>
</dbReference>
<evidence type="ECO:0000313" key="13">
    <source>
        <dbReference type="WBParaSite" id="maker-uti_cns_0009392-snap-gene-0.5-mRNA-1"/>
    </source>
</evidence>
<evidence type="ECO:0000256" key="2">
    <source>
        <dbReference type="ARBA" id="ARBA00022475"/>
    </source>
</evidence>
<evidence type="ECO:0000256" key="9">
    <source>
        <dbReference type="RuleBase" id="RU000688"/>
    </source>
</evidence>
<proteinExistence type="inferred from homology"/>
<dbReference type="GO" id="GO:0043410">
    <property type="term" value="P:positive regulation of MAPK cascade"/>
    <property type="evidence" value="ECO:0007669"/>
    <property type="project" value="TreeGrafter"/>
</dbReference>
<evidence type="ECO:0000256" key="10">
    <source>
        <dbReference type="SAM" id="Phobius"/>
    </source>
</evidence>
<dbReference type="GO" id="GO:0005886">
    <property type="term" value="C:plasma membrane"/>
    <property type="evidence" value="ECO:0007669"/>
    <property type="project" value="UniProtKB-SubCell"/>
</dbReference>
<dbReference type="SUPFAM" id="SSF81321">
    <property type="entry name" value="Family A G protein-coupled receptor-like"/>
    <property type="match status" value="2"/>
</dbReference>
<comment type="similarity">
    <text evidence="9">Belongs to the G-protein coupled receptor 1 family.</text>
</comment>
<dbReference type="SMART" id="SM01381">
    <property type="entry name" value="7TM_GPCR_Srsx"/>
    <property type="match status" value="1"/>
</dbReference>
<evidence type="ECO:0000259" key="11">
    <source>
        <dbReference type="PROSITE" id="PS50262"/>
    </source>
</evidence>
<evidence type="ECO:0000256" key="8">
    <source>
        <dbReference type="ARBA" id="ARBA00023224"/>
    </source>
</evidence>
<evidence type="ECO:0000256" key="1">
    <source>
        <dbReference type="ARBA" id="ARBA00004651"/>
    </source>
</evidence>
<keyword evidence="6 10" id="KW-0472">Membrane</keyword>
<dbReference type="PROSITE" id="PS50262">
    <property type="entry name" value="G_PROTEIN_RECEP_F1_2"/>
    <property type="match status" value="1"/>
</dbReference>
<evidence type="ECO:0000256" key="6">
    <source>
        <dbReference type="ARBA" id="ARBA00023136"/>
    </source>
</evidence>
<dbReference type="AlphaFoldDB" id="A0A1I8I2X6"/>
<keyword evidence="3 9" id="KW-0812">Transmembrane</keyword>
<keyword evidence="2" id="KW-1003">Cell membrane</keyword>
<keyword evidence="12" id="KW-1185">Reference proteome</keyword>
<evidence type="ECO:0000256" key="7">
    <source>
        <dbReference type="ARBA" id="ARBA00023170"/>
    </source>
</evidence>
<organism evidence="12 13">
    <name type="scientific">Macrostomum lignano</name>
    <dbReference type="NCBI Taxonomy" id="282301"/>
    <lineage>
        <taxon>Eukaryota</taxon>
        <taxon>Metazoa</taxon>
        <taxon>Spiralia</taxon>
        <taxon>Lophotrochozoa</taxon>
        <taxon>Platyhelminthes</taxon>
        <taxon>Rhabditophora</taxon>
        <taxon>Macrostomorpha</taxon>
        <taxon>Macrostomida</taxon>
        <taxon>Macrostomidae</taxon>
        <taxon>Macrostomum</taxon>
    </lineage>
</organism>
<dbReference type="InterPro" id="IPR000276">
    <property type="entry name" value="GPCR_Rhodpsn"/>
</dbReference>
<keyword evidence="7 9" id="KW-0675">Receptor</keyword>
<keyword evidence="8 9" id="KW-0807">Transducer</keyword>
<keyword evidence="5 9" id="KW-0297">G-protein coupled receptor</keyword>
<feature type="transmembrane region" description="Helical" evidence="10">
    <location>
        <begin position="71"/>
        <end position="96"/>
    </location>
</feature>
<dbReference type="PRINTS" id="PR00237">
    <property type="entry name" value="GPCRRHODOPSN"/>
</dbReference>
<evidence type="ECO:0000256" key="3">
    <source>
        <dbReference type="ARBA" id="ARBA00022692"/>
    </source>
</evidence>
<protein>
    <submittedName>
        <fullName evidence="13">G_PROTEIN_RECEP_F1_2 domain-containing protein</fullName>
    </submittedName>
</protein>
<dbReference type="PANTHER" id="PTHR24248">
    <property type="entry name" value="ADRENERGIC RECEPTOR-RELATED G-PROTEIN COUPLED RECEPTOR"/>
    <property type="match status" value="1"/>
</dbReference>
<comment type="subcellular location">
    <subcellularLocation>
        <location evidence="1">Cell membrane</location>
        <topology evidence="1">Multi-pass membrane protein</topology>
    </subcellularLocation>
</comment>
<dbReference type="Pfam" id="PF00001">
    <property type="entry name" value="7tm_1"/>
    <property type="match status" value="1"/>
</dbReference>
<dbReference type="WBParaSite" id="maker-uti_cns_0009392-snap-gene-0.5-mRNA-1">
    <property type="protein sequence ID" value="maker-uti_cns_0009392-snap-gene-0.5-mRNA-1"/>
    <property type="gene ID" value="maker-uti_cns_0009392-snap-gene-0.5"/>
</dbReference>
<feature type="transmembrane region" description="Helical" evidence="10">
    <location>
        <begin position="108"/>
        <end position="130"/>
    </location>
</feature>
<name>A0A1I8I2X6_9PLAT</name>
<dbReference type="PROSITE" id="PS00237">
    <property type="entry name" value="G_PROTEIN_RECEP_F1_1"/>
    <property type="match status" value="1"/>
</dbReference>
<feature type="transmembrane region" description="Helical" evidence="10">
    <location>
        <begin position="260"/>
        <end position="282"/>
    </location>
</feature>
<dbReference type="Gene3D" id="1.20.1070.10">
    <property type="entry name" value="Rhodopsin 7-helix transmembrane proteins"/>
    <property type="match status" value="2"/>
</dbReference>
<dbReference type="GO" id="GO:0071880">
    <property type="term" value="P:adenylate cyclase-activating adrenergic receptor signaling pathway"/>
    <property type="evidence" value="ECO:0007669"/>
    <property type="project" value="TreeGrafter"/>
</dbReference>
<evidence type="ECO:0000256" key="4">
    <source>
        <dbReference type="ARBA" id="ARBA00022989"/>
    </source>
</evidence>
<accession>A0A1I8I2X6</accession>